<sequence length="28" mass="3054">FKLVAEHPDLGLLARQEWSSLGESGASR</sequence>
<proteinExistence type="predicted"/>
<evidence type="ECO:0000313" key="1">
    <source>
        <dbReference type="EMBL" id="MCI97560.1"/>
    </source>
</evidence>
<organism evidence="1 2">
    <name type="scientific">Trifolium medium</name>
    <dbReference type="NCBI Taxonomy" id="97028"/>
    <lineage>
        <taxon>Eukaryota</taxon>
        <taxon>Viridiplantae</taxon>
        <taxon>Streptophyta</taxon>
        <taxon>Embryophyta</taxon>
        <taxon>Tracheophyta</taxon>
        <taxon>Spermatophyta</taxon>
        <taxon>Magnoliopsida</taxon>
        <taxon>eudicotyledons</taxon>
        <taxon>Gunneridae</taxon>
        <taxon>Pentapetalae</taxon>
        <taxon>rosids</taxon>
        <taxon>fabids</taxon>
        <taxon>Fabales</taxon>
        <taxon>Fabaceae</taxon>
        <taxon>Papilionoideae</taxon>
        <taxon>50 kb inversion clade</taxon>
        <taxon>NPAAA clade</taxon>
        <taxon>Hologalegina</taxon>
        <taxon>IRL clade</taxon>
        <taxon>Trifolieae</taxon>
        <taxon>Trifolium</taxon>
    </lineage>
</organism>
<keyword evidence="2" id="KW-1185">Reference proteome</keyword>
<comment type="caution">
    <text evidence="1">The sequence shown here is derived from an EMBL/GenBank/DDBJ whole genome shotgun (WGS) entry which is preliminary data.</text>
</comment>
<feature type="non-terminal residue" evidence="1">
    <location>
        <position position="1"/>
    </location>
</feature>
<dbReference type="AlphaFoldDB" id="A0A392WI24"/>
<dbReference type="EMBL" id="LXQA011447429">
    <property type="protein sequence ID" value="MCI97560.1"/>
    <property type="molecule type" value="Genomic_DNA"/>
</dbReference>
<name>A0A392WI24_9FABA</name>
<dbReference type="Proteomes" id="UP000265520">
    <property type="component" value="Unassembled WGS sequence"/>
</dbReference>
<evidence type="ECO:0000313" key="2">
    <source>
        <dbReference type="Proteomes" id="UP000265520"/>
    </source>
</evidence>
<reference evidence="1 2" key="1">
    <citation type="journal article" date="2018" name="Front. Plant Sci.">
        <title>Red Clover (Trifolium pratense) and Zigzag Clover (T. medium) - A Picture of Genomic Similarities and Differences.</title>
        <authorList>
            <person name="Dluhosova J."/>
            <person name="Istvanek J."/>
            <person name="Nedelnik J."/>
            <person name="Repkova J."/>
        </authorList>
    </citation>
    <scope>NUCLEOTIDE SEQUENCE [LARGE SCALE GENOMIC DNA]</scope>
    <source>
        <strain evidence="2">cv. 10/8</strain>
        <tissue evidence="1">Leaf</tissue>
    </source>
</reference>
<protein>
    <submittedName>
        <fullName evidence="1">Uncharacterized protein</fullName>
    </submittedName>
</protein>
<accession>A0A392WI24</accession>